<dbReference type="AlphaFoldDB" id="A0A059AG36"/>
<feature type="compositionally biased region" description="Polar residues" evidence="1">
    <location>
        <begin position="24"/>
        <end position="33"/>
    </location>
</feature>
<name>A0A059AG36_EUCGR</name>
<dbReference type="InParanoid" id="A0A059AG36"/>
<feature type="region of interest" description="Disordered" evidence="1">
    <location>
        <begin position="1"/>
        <end position="40"/>
    </location>
</feature>
<accession>A0A059AG36</accession>
<proteinExistence type="predicted"/>
<protein>
    <submittedName>
        <fullName evidence="2">Uncharacterized protein</fullName>
    </submittedName>
</protein>
<dbReference type="EMBL" id="KK198762">
    <property type="protein sequence ID" value="KCW52719.1"/>
    <property type="molecule type" value="Genomic_DNA"/>
</dbReference>
<feature type="region of interest" description="Disordered" evidence="1">
    <location>
        <begin position="62"/>
        <end position="86"/>
    </location>
</feature>
<organism evidence="2">
    <name type="scientific">Eucalyptus grandis</name>
    <name type="common">Flooded gum</name>
    <dbReference type="NCBI Taxonomy" id="71139"/>
    <lineage>
        <taxon>Eukaryota</taxon>
        <taxon>Viridiplantae</taxon>
        <taxon>Streptophyta</taxon>
        <taxon>Embryophyta</taxon>
        <taxon>Tracheophyta</taxon>
        <taxon>Spermatophyta</taxon>
        <taxon>Magnoliopsida</taxon>
        <taxon>eudicotyledons</taxon>
        <taxon>Gunneridae</taxon>
        <taxon>Pentapetalae</taxon>
        <taxon>rosids</taxon>
        <taxon>malvids</taxon>
        <taxon>Myrtales</taxon>
        <taxon>Myrtaceae</taxon>
        <taxon>Myrtoideae</taxon>
        <taxon>Eucalypteae</taxon>
        <taxon>Eucalyptus</taxon>
    </lineage>
</organism>
<sequence>MPYHGHSPSKDATANPPSRAKPTLASSKWSAQRPNKKGEKKEIFNTCNKISDTQHFLTQLGQSTEYRHNPHSESPTIEPANLQLHF</sequence>
<evidence type="ECO:0000256" key="1">
    <source>
        <dbReference type="SAM" id="MobiDB-lite"/>
    </source>
</evidence>
<dbReference type="Gramene" id="KCW52719">
    <property type="protein sequence ID" value="KCW52719"/>
    <property type="gene ID" value="EUGRSUZ_J02079"/>
</dbReference>
<evidence type="ECO:0000313" key="2">
    <source>
        <dbReference type="EMBL" id="KCW52719.1"/>
    </source>
</evidence>
<gene>
    <name evidence="2" type="ORF">EUGRSUZ_J02079</name>
</gene>
<reference evidence="2" key="1">
    <citation type="submission" date="2013-07" db="EMBL/GenBank/DDBJ databases">
        <title>The genome of Eucalyptus grandis.</title>
        <authorList>
            <person name="Schmutz J."/>
            <person name="Hayes R."/>
            <person name="Myburg A."/>
            <person name="Tuskan G."/>
            <person name="Grattapaglia D."/>
            <person name="Rokhsar D.S."/>
        </authorList>
    </citation>
    <scope>NUCLEOTIDE SEQUENCE</scope>
    <source>
        <tissue evidence="2">Leaf extractions</tissue>
    </source>
</reference>